<feature type="domain" description="TRAF-type" evidence="8">
    <location>
        <begin position="271"/>
        <end position="325"/>
    </location>
</feature>
<evidence type="ECO:0000259" key="7">
    <source>
        <dbReference type="PROSITE" id="PS50089"/>
    </source>
</evidence>
<name>A0AA38R9D0_9PEZI</name>
<dbReference type="InterPro" id="IPR001841">
    <property type="entry name" value="Znf_RING"/>
</dbReference>
<evidence type="ECO:0000256" key="1">
    <source>
        <dbReference type="ARBA" id="ARBA00022723"/>
    </source>
</evidence>
<dbReference type="PANTHER" id="PTHR10131:SF94">
    <property type="entry name" value="TNF RECEPTOR-ASSOCIATED FACTOR 4"/>
    <property type="match status" value="1"/>
</dbReference>
<dbReference type="AlphaFoldDB" id="A0AA38R9D0"/>
<feature type="region of interest" description="Disordered" evidence="6">
    <location>
        <begin position="1"/>
        <end position="31"/>
    </location>
</feature>
<dbReference type="PROSITE" id="PS00518">
    <property type="entry name" value="ZF_RING_1"/>
    <property type="match status" value="1"/>
</dbReference>
<feature type="compositionally biased region" description="Polar residues" evidence="6">
    <location>
        <begin position="549"/>
        <end position="565"/>
    </location>
</feature>
<feature type="compositionally biased region" description="Polar residues" evidence="6">
    <location>
        <begin position="58"/>
        <end position="85"/>
    </location>
</feature>
<keyword evidence="10" id="KW-1185">Reference proteome</keyword>
<dbReference type="PANTHER" id="PTHR10131">
    <property type="entry name" value="TNF RECEPTOR ASSOCIATED FACTOR"/>
    <property type="match status" value="1"/>
</dbReference>
<dbReference type="GO" id="GO:0008270">
    <property type="term" value="F:zinc ion binding"/>
    <property type="evidence" value="ECO:0007669"/>
    <property type="project" value="UniProtKB-KW"/>
</dbReference>
<dbReference type="InterPro" id="IPR013083">
    <property type="entry name" value="Znf_RING/FYVE/PHD"/>
</dbReference>
<dbReference type="EMBL" id="JANBVO010000029">
    <property type="protein sequence ID" value="KAJ9138627.1"/>
    <property type="molecule type" value="Genomic_DNA"/>
</dbReference>
<feature type="zinc finger region" description="TRAF-type" evidence="4">
    <location>
        <begin position="271"/>
        <end position="325"/>
    </location>
</feature>
<gene>
    <name evidence="9" type="ORF">NKR23_g8343</name>
</gene>
<keyword evidence="1 4" id="KW-0479">Metal-binding</keyword>
<feature type="compositionally biased region" description="Polar residues" evidence="6">
    <location>
        <begin position="414"/>
        <end position="424"/>
    </location>
</feature>
<feature type="region of interest" description="Disordered" evidence="6">
    <location>
        <begin position="414"/>
        <end position="448"/>
    </location>
</feature>
<dbReference type="Proteomes" id="UP001174694">
    <property type="component" value="Unassembled WGS sequence"/>
</dbReference>
<reference evidence="9" key="1">
    <citation type="submission" date="2022-07" db="EMBL/GenBank/DDBJ databases">
        <title>Fungi with potential for degradation of polypropylene.</title>
        <authorList>
            <person name="Gostincar C."/>
        </authorList>
    </citation>
    <scope>NUCLEOTIDE SEQUENCE</scope>
    <source>
        <strain evidence="9">EXF-13308</strain>
    </source>
</reference>
<dbReference type="InterPro" id="IPR017907">
    <property type="entry name" value="Znf_RING_CS"/>
</dbReference>
<feature type="coiled-coil region" evidence="5">
    <location>
        <begin position="341"/>
        <end position="376"/>
    </location>
</feature>
<dbReference type="SMART" id="SM00184">
    <property type="entry name" value="RING"/>
    <property type="match status" value="1"/>
</dbReference>
<accession>A0AA38R9D0</accession>
<keyword evidence="2 4" id="KW-0863">Zinc-finger</keyword>
<dbReference type="SUPFAM" id="SSF57850">
    <property type="entry name" value="RING/U-box"/>
    <property type="match status" value="1"/>
</dbReference>
<evidence type="ECO:0000256" key="3">
    <source>
        <dbReference type="ARBA" id="ARBA00022833"/>
    </source>
</evidence>
<feature type="region of interest" description="Disordered" evidence="6">
    <location>
        <begin position="540"/>
        <end position="584"/>
    </location>
</feature>
<proteinExistence type="predicted"/>
<feature type="compositionally biased region" description="Low complexity" evidence="6">
    <location>
        <begin position="425"/>
        <end position="445"/>
    </location>
</feature>
<protein>
    <submittedName>
        <fullName evidence="9">Uncharacterized protein</fullName>
    </submittedName>
</protein>
<sequence length="584" mass="64865">MPPPNSPDDDHNHEGTLPRVGRPWELPPPRDQIIGGYGLHIRAHRPHPRQLIRDDENSSQSSMLAEPGSANSRSQSPLVPVGQQGTVSRPLRAQLESLIAEAAASSASPTAEAVAAIDWQILEYTDSVDENLICPICRTPFDDPHTTKACGHTFCKACLRQALSIRGACPICRTEIDLHSRHAITPCPRIVHALLDKLKVKCPNTSLCEWVDCRDLLKQHIDHCPWTMLDCPEDSCDKKVIRADANKGCLHYDAPCLFCKEPVERAKLEEHCRTVCEGFHHKCTACNAPVVRSKMATHDIECQEVEVPCAYAASGCTTRCRRIEMVAHEEVCHHGTFKRLEDRHRREMDQARDRIMQEMDQAMQRKEQQIKAQIDHNITGMLRGVEEQVVQHITERLEQQYPFLSNLGLRPVLSSPSHSNQATNGSVAAASSSGADVGTSGSSTSQQHHCENCDARDEYMFKTFADLEARINTVVGLVTELDGHHSAMLRAAIGPIKEQLIDFRSQYGVMNMHIRWLLDIQRLKRAADRQTLNGAAAAAADAVAASSSTQTRPSANAGDSETPSARITRWMGDRSNNHPRPPRL</sequence>
<evidence type="ECO:0000313" key="9">
    <source>
        <dbReference type="EMBL" id="KAJ9138627.1"/>
    </source>
</evidence>
<comment type="caution">
    <text evidence="9">The sequence shown here is derived from an EMBL/GenBank/DDBJ whole genome shotgun (WGS) entry which is preliminary data.</text>
</comment>
<organism evidence="9 10">
    <name type="scientific">Pleurostoma richardsiae</name>
    <dbReference type="NCBI Taxonomy" id="41990"/>
    <lineage>
        <taxon>Eukaryota</taxon>
        <taxon>Fungi</taxon>
        <taxon>Dikarya</taxon>
        <taxon>Ascomycota</taxon>
        <taxon>Pezizomycotina</taxon>
        <taxon>Sordariomycetes</taxon>
        <taxon>Sordariomycetidae</taxon>
        <taxon>Calosphaeriales</taxon>
        <taxon>Pleurostomataceae</taxon>
        <taxon>Pleurostoma</taxon>
    </lineage>
</organism>
<evidence type="ECO:0000256" key="6">
    <source>
        <dbReference type="SAM" id="MobiDB-lite"/>
    </source>
</evidence>
<dbReference type="PROSITE" id="PS50145">
    <property type="entry name" value="ZF_TRAF"/>
    <property type="match status" value="1"/>
</dbReference>
<feature type="region of interest" description="Disordered" evidence="6">
    <location>
        <begin position="52"/>
        <end position="85"/>
    </location>
</feature>
<dbReference type="Pfam" id="PF02176">
    <property type="entry name" value="zf-TRAF"/>
    <property type="match status" value="1"/>
</dbReference>
<dbReference type="Pfam" id="PF13923">
    <property type="entry name" value="zf-C3HC4_2"/>
    <property type="match status" value="1"/>
</dbReference>
<evidence type="ECO:0000256" key="2">
    <source>
        <dbReference type="ARBA" id="ARBA00022771"/>
    </source>
</evidence>
<evidence type="ECO:0000256" key="4">
    <source>
        <dbReference type="PROSITE-ProRule" id="PRU00207"/>
    </source>
</evidence>
<dbReference type="SUPFAM" id="SSF49599">
    <property type="entry name" value="TRAF domain-like"/>
    <property type="match status" value="1"/>
</dbReference>
<dbReference type="Gene3D" id="3.30.40.10">
    <property type="entry name" value="Zinc/RING finger domain, C3HC4 (zinc finger)"/>
    <property type="match status" value="2"/>
</dbReference>
<dbReference type="InterPro" id="IPR001293">
    <property type="entry name" value="Znf_TRAF"/>
</dbReference>
<evidence type="ECO:0000313" key="10">
    <source>
        <dbReference type="Proteomes" id="UP001174694"/>
    </source>
</evidence>
<feature type="domain" description="RING-type" evidence="7">
    <location>
        <begin position="134"/>
        <end position="173"/>
    </location>
</feature>
<keyword evidence="5" id="KW-0175">Coiled coil</keyword>
<evidence type="ECO:0000259" key="8">
    <source>
        <dbReference type="PROSITE" id="PS50145"/>
    </source>
</evidence>
<keyword evidence="3 4" id="KW-0862">Zinc</keyword>
<evidence type="ECO:0000256" key="5">
    <source>
        <dbReference type="SAM" id="Coils"/>
    </source>
</evidence>
<dbReference type="PROSITE" id="PS50089">
    <property type="entry name" value="ZF_RING_2"/>
    <property type="match status" value="1"/>
</dbReference>